<protein>
    <submittedName>
        <fullName evidence="1">Uncharacterized protein</fullName>
    </submittedName>
</protein>
<accession>A0A3G4ZQG1</accession>
<proteinExistence type="predicted"/>
<name>A0A3G4ZQG1_9VIRU</name>
<reference evidence="1" key="1">
    <citation type="submission" date="2018-10" db="EMBL/GenBank/DDBJ databases">
        <title>Hidden diversity of soil giant viruses.</title>
        <authorList>
            <person name="Schulz F."/>
            <person name="Alteio L."/>
            <person name="Goudeau D."/>
            <person name="Ryan E.M."/>
            <person name="Malmstrom R.R."/>
            <person name="Blanchard J."/>
            <person name="Woyke T."/>
        </authorList>
    </citation>
    <scope>NUCLEOTIDE SEQUENCE</scope>
    <source>
        <strain evidence="1">BAV1</strain>
    </source>
</reference>
<sequence length="199" mass="23033">MEKYGLDKMSEEQIIEKYGLDKMSEEQIIEKYGLETESEMDFDEFLLKHPDFEEIRKEVDKISMCQSHGISRTANSFETAPQLFKILFSDEELDSIGQVFKSDNSPLIFVREEGDKITSLQFVKFSNNKKFFENMHLNLTFDLFSEDIKSVSQKDNFIKVLNDSLDEIANLEMLADSDNMITYGGTAIEEEEPKLCILS</sequence>
<organism evidence="1">
    <name type="scientific">Barrevirus sp</name>
    <dbReference type="NCBI Taxonomy" id="2487763"/>
    <lineage>
        <taxon>Viruses</taxon>
        <taxon>Varidnaviria</taxon>
        <taxon>Bamfordvirae</taxon>
        <taxon>Nucleocytoviricota</taxon>
        <taxon>Megaviricetes</taxon>
        <taxon>Imitervirales</taxon>
        <taxon>Mimiviridae</taxon>
        <taxon>Klosneuvirinae</taxon>
    </lineage>
</organism>
<gene>
    <name evidence="1" type="ORF">Barrevirus14_5</name>
</gene>
<evidence type="ECO:0000313" key="1">
    <source>
        <dbReference type="EMBL" id="AYV77136.1"/>
    </source>
</evidence>
<dbReference type="EMBL" id="MK072011">
    <property type="protein sequence ID" value="AYV77136.1"/>
    <property type="molecule type" value="Genomic_DNA"/>
</dbReference>